<dbReference type="Pfam" id="PF09949">
    <property type="entry name" value="APP1_cat"/>
    <property type="match status" value="1"/>
</dbReference>
<accession>A0AA37T5N0</accession>
<dbReference type="EMBL" id="BSPD01000033">
    <property type="protein sequence ID" value="GLS25723.1"/>
    <property type="molecule type" value="Genomic_DNA"/>
</dbReference>
<dbReference type="InterPro" id="IPR019236">
    <property type="entry name" value="APP1_cat"/>
</dbReference>
<comment type="caution">
    <text evidence="2">The sequence shown here is derived from an EMBL/GenBank/DDBJ whole genome shotgun (WGS) entry which is preliminary data.</text>
</comment>
<evidence type="ECO:0000259" key="1">
    <source>
        <dbReference type="Pfam" id="PF09949"/>
    </source>
</evidence>
<feature type="domain" description="Phosphatidate phosphatase APP1 catalytic" evidence="1">
    <location>
        <begin position="157"/>
        <end position="306"/>
    </location>
</feature>
<dbReference type="PANTHER" id="PTHR28208:SF3">
    <property type="entry name" value="PHOSPHATIDATE PHOSPHATASE APP1"/>
    <property type="match status" value="1"/>
</dbReference>
<dbReference type="PANTHER" id="PTHR28208">
    <property type="entry name" value="PHOSPHATIDATE PHOSPHATASE APP1"/>
    <property type="match status" value="1"/>
</dbReference>
<sequence length="344" mass="39572">MSAPHTFSNLKRDENLVFFHTDGYLDSQTQQWVIPIHGWVYEPERSRLRAGLFESILEEKFDLPITEENRPFFHERVNLLIADNERGKRITIELAGQRYTLPKSLPNGHFKGAITIDANIIQTYSHKGFIDFNVIMPTSDSRQFSGRVRLIEPEGLSIISDIDDTIKMTGVTNKTSLLSATFLQPFQAIDGMNSWYQYMAKNLGTTLHFVSSSPWQLYSPLLSLCEENDFPWASFSLKSVRFRDKTLTNLFKTGLETKPAQISEILEQFPNRKFILVGDSGEQDPEVYANIQARYPRQIQAIYIRNITNESDNNTRINQLNTQMKTISIQLFTNPNTLYTKGIK</sequence>
<dbReference type="InterPro" id="IPR052935">
    <property type="entry name" value="Mg2+_PAP"/>
</dbReference>
<protein>
    <recommendedName>
        <fullName evidence="1">Phosphatidate phosphatase APP1 catalytic domain-containing protein</fullName>
    </recommendedName>
</protein>
<dbReference type="Proteomes" id="UP001156870">
    <property type="component" value="Unassembled WGS sequence"/>
</dbReference>
<name>A0AA37T5N0_9GAMM</name>
<proteinExistence type="predicted"/>
<reference evidence="2 3" key="1">
    <citation type="journal article" date="2014" name="Int. J. Syst. Evol. Microbiol.">
        <title>Complete genome sequence of Corynebacterium casei LMG S-19264T (=DSM 44701T), isolated from a smear-ripened cheese.</title>
        <authorList>
            <consortium name="US DOE Joint Genome Institute (JGI-PGF)"/>
            <person name="Walter F."/>
            <person name="Albersmeier A."/>
            <person name="Kalinowski J."/>
            <person name="Ruckert C."/>
        </authorList>
    </citation>
    <scope>NUCLEOTIDE SEQUENCE [LARGE SCALE GENOMIC DNA]</scope>
    <source>
        <strain evidence="2 3">NBRC 110095</strain>
    </source>
</reference>
<evidence type="ECO:0000313" key="3">
    <source>
        <dbReference type="Proteomes" id="UP001156870"/>
    </source>
</evidence>
<organism evidence="2 3">
    <name type="scientific">Marinibactrum halimedae</name>
    <dbReference type="NCBI Taxonomy" id="1444977"/>
    <lineage>
        <taxon>Bacteria</taxon>
        <taxon>Pseudomonadati</taxon>
        <taxon>Pseudomonadota</taxon>
        <taxon>Gammaproteobacteria</taxon>
        <taxon>Cellvibrionales</taxon>
        <taxon>Cellvibrionaceae</taxon>
        <taxon>Marinibactrum</taxon>
    </lineage>
</organism>
<dbReference type="GO" id="GO:0008195">
    <property type="term" value="F:phosphatidate phosphatase activity"/>
    <property type="evidence" value="ECO:0007669"/>
    <property type="project" value="InterPro"/>
</dbReference>
<gene>
    <name evidence="2" type="ORF">GCM10007877_14370</name>
</gene>
<evidence type="ECO:0000313" key="2">
    <source>
        <dbReference type="EMBL" id="GLS25723.1"/>
    </source>
</evidence>
<keyword evidence="3" id="KW-1185">Reference proteome</keyword>
<dbReference type="AlphaFoldDB" id="A0AA37T5N0"/>